<dbReference type="GO" id="GO:0103068">
    <property type="term" value="F:leukotriene C4 gamma-glutamyl transferase activity"/>
    <property type="evidence" value="ECO:0007669"/>
    <property type="project" value="UniProtKB-EC"/>
</dbReference>
<keyword evidence="3" id="KW-0012">Acyltransferase</keyword>
<evidence type="ECO:0000256" key="1">
    <source>
        <dbReference type="ARBA" id="ARBA00009381"/>
    </source>
</evidence>
<proteinExistence type="inferred from homology"/>
<dbReference type="PRINTS" id="PR01210">
    <property type="entry name" value="GGTRANSPTASE"/>
</dbReference>
<evidence type="ECO:0000313" key="3">
    <source>
        <dbReference type="EMBL" id="STI81778.1"/>
    </source>
</evidence>
<gene>
    <name evidence="3" type="primary">ggt_4</name>
    <name evidence="3" type="ORF">NCTC8622_00722</name>
</gene>
<evidence type="ECO:0000313" key="4">
    <source>
        <dbReference type="Proteomes" id="UP000254079"/>
    </source>
</evidence>
<protein>
    <submittedName>
        <fullName evidence="3">Gamma-glutamyltranspeptidase</fullName>
        <ecNumber evidence="3">2.3.2.2</ecNumber>
    </submittedName>
</protein>
<dbReference type="PROSITE" id="PS51257">
    <property type="entry name" value="PROKAR_LIPOPROTEIN"/>
    <property type="match status" value="1"/>
</dbReference>
<feature type="signal peptide" evidence="2">
    <location>
        <begin position="1"/>
        <end position="25"/>
    </location>
</feature>
<dbReference type="EC" id="2.3.2.2" evidence="3"/>
<accession>A0A376TYD5</accession>
<dbReference type="Pfam" id="PF01019">
    <property type="entry name" value="G_glu_transpept"/>
    <property type="match status" value="1"/>
</dbReference>
<dbReference type="InterPro" id="IPR051792">
    <property type="entry name" value="GGT_bact"/>
</dbReference>
<dbReference type="PANTHER" id="PTHR43199:SF1">
    <property type="entry name" value="GLUTATHIONE HYDROLASE PROENZYME"/>
    <property type="match status" value="1"/>
</dbReference>
<dbReference type="PANTHER" id="PTHR43199">
    <property type="entry name" value="GLUTATHIONE HYDROLASE"/>
    <property type="match status" value="1"/>
</dbReference>
<name>A0A376TYD5_ECOLX</name>
<dbReference type="SUPFAM" id="SSF56235">
    <property type="entry name" value="N-terminal nucleophile aminohydrolases (Ntn hydrolases)"/>
    <property type="match status" value="1"/>
</dbReference>
<dbReference type="InterPro" id="IPR029055">
    <property type="entry name" value="Ntn_hydrolases_N"/>
</dbReference>
<evidence type="ECO:0000256" key="2">
    <source>
        <dbReference type="SAM" id="SignalP"/>
    </source>
</evidence>
<dbReference type="Proteomes" id="UP000254079">
    <property type="component" value="Unassembled WGS sequence"/>
</dbReference>
<comment type="similarity">
    <text evidence="1">Belongs to the gamma-glutamyltransferase family.</text>
</comment>
<dbReference type="EMBL" id="UGCP01000002">
    <property type="protein sequence ID" value="STI81778.1"/>
    <property type="molecule type" value="Genomic_DNA"/>
</dbReference>
<feature type="chain" id="PRO_5016589554" evidence="2">
    <location>
        <begin position="26"/>
        <end position="165"/>
    </location>
</feature>
<dbReference type="AlphaFoldDB" id="A0A376TYD5"/>
<organism evidence="3 4">
    <name type="scientific">Escherichia coli</name>
    <dbReference type="NCBI Taxonomy" id="562"/>
    <lineage>
        <taxon>Bacteria</taxon>
        <taxon>Pseudomonadati</taxon>
        <taxon>Pseudomonadota</taxon>
        <taxon>Gammaproteobacteria</taxon>
        <taxon>Enterobacterales</taxon>
        <taxon>Enterobacteriaceae</taxon>
        <taxon>Escherichia</taxon>
    </lineage>
</organism>
<keyword evidence="2" id="KW-0732">Signal</keyword>
<reference evidence="3 4" key="1">
    <citation type="submission" date="2018-06" db="EMBL/GenBank/DDBJ databases">
        <authorList>
            <consortium name="Pathogen Informatics"/>
            <person name="Doyle S."/>
        </authorList>
    </citation>
    <scope>NUCLEOTIDE SEQUENCE [LARGE SCALE GENOMIC DNA]</scope>
    <source>
        <strain evidence="3 4">NCTC8622</strain>
    </source>
</reference>
<sequence>MIKPTFLRRVAIAALLSGSCFSAAAAPPAPPSRMVWRKMSSTRYAAKQGMVASVDATATQVGVDILKEGGNAVDAAVAVGYALAVTHPQAGNLGGGGFMLIRSKNGNTTAIDFREMAPAKATRDMFLDDQGNPDSKKSLTSHLASGTPGTVAGFSLALDKYGTMP</sequence>
<keyword evidence="3" id="KW-0808">Transferase</keyword>